<dbReference type="InterPro" id="IPR007295">
    <property type="entry name" value="DUF402"/>
</dbReference>
<dbReference type="RefSeq" id="WP_146318826.1">
    <property type="nucleotide sequence ID" value="NZ_VCQV01000028.1"/>
</dbReference>
<organism evidence="2 3">
    <name type="scientific">Leekyejoonella antrihumi</name>
    <dbReference type="NCBI Taxonomy" id="1660198"/>
    <lineage>
        <taxon>Bacteria</taxon>
        <taxon>Bacillati</taxon>
        <taxon>Actinomycetota</taxon>
        <taxon>Actinomycetes</taxon>
        <taxon>Micrococcales</taxon>
        <taxon>Dermacoccaceae</taxon>
        <taxon>Leekyejoonella</taxon>
    </lineage>
</organism>
<dbReference type="Proteomes" id="UP000320244">
    <property type="component" value="Unassembled WGS sequence"/>
</dbReference>
<protein>
    <submittedName>
        <fullName evidence="2">DUF402 domain-containing protein</fullName>
    </submittedName>
</protein>
<dbReference type="EMBL" id="VCQV01000028">
    <property type="protein sequence ID" value="TWP34374.1"/>
    <property type="molecule type" value="Genomic_DNA"/>
</dbReference>
<sequence>MAPTSPDPSTLPSEIGAAVHVNFRKWDDAQHWQFDGVLLGSDQYGVWLGFPVGTHFARPGAAFDCDRAQVALFPWDHGYTPTIWDRDDARGDTGRVRIYTDISTVPVWHRDGDRWTVTMIDLDLDVVQRLGEDPFVDDEDEFAEHQVSYAYPREVITQAERDCRWVLSMVQEHTGPFDGTGERWLQRYLHRREA</sequence>
<dbReference type="InterPro" id="IPR035930">
    <property type="entry name" value="FomD-like_sf"/>
</dbReference>
<gene>
    <name evidence="2" type="ORF">FGL98_17490</name>
</gene>
<feature type="domain" description="DUF402" evidence="1">
    <location>
        <begin position="41"/>
        <end position="174"/>
    </location>
</feature>
<dbReference type="Gene3D" id="2.40.380.10">
    <property type="entry name" value="FomD-like"/>
    <property type="match status" value="1"/>
</dbReference>
<evidence type="ECO:0000313" key="3">
    <source>
        <dbReference type="Proteomes" id="UP000320244"/>
    </source>
</evidence>
<evidence type="ECO:0000313" key="2">
    <source>
        <dbReference type="EMBL" id="TWP34374.1"/>
    </source>
</evidence>
<dbReference type="SUPFAM" id="SSF159234">
    <property type="entry name" value="FomD-like"/>
    <property type="match status" value="1"/>
</dbReference>
<accession>A0A563DXG8</accession>
<dbReference type="OrthoDB" id="3531052at2"/>
<comment type="caution">
    <text evidence="2">The sequence shown here is derived from an EMBL/GenBank/DDBJ whole genome shotgun (WGS) entry which is preliminary data.</text>
</comment>
<dbReference type="Pfam" id="PF04167">
    <property type="entry name" value="DUF402"/>
    <property type="match status" value="1"/>
</dbReference>
<name>A0A563DXG8_9MICO</name>
<dbReference type="AlphaFoldDB" id="A0A563DXG8"/>
<keyword evidence="3" id="KW-1185">Reference proteome</keyword>
<evidence type="ECO:0000259" key="1">
    <source>
        <dbReference type="Pfam" id="PF04167"/>
    </source>
</evidence>
<proteinExistence type="predicted"/>
<reference evidence="2 3" key="1">
    <citation type="submission" date="2019-05" db="EMBL/GenBank/DDBJ databases">
        <authorList>
            <person name="Lee S.D."/>
        </authorList>
    </citation>
    <scope>NUCLEOTIDE SEQUENCE [LARGE SCALE GENOMIC DNA]</scope>
    <source>
        <strain evidence="2 3">C5-26</strain>
    </source>
</reference>
<reference evidence="2 3" key="2">
    <citation type="submission" date="2019-08" db="EMBL/GenBank/DDBJ databases">
        <title>Jejuicoccus antrihumi gen. nov., sp. nov., a new member of the family Dermacoccaceae isolated from a cave.</title>
        <authorList>
            <person name="Schumann P."/>
            <person name="Kim I.S."/>
        </authorList>
    </citation>
    <scope>NUCLEOTIDE SEQUENCE [LARGE SCALE GENOMIC DNA]</scope>
    <source>
        <strain evidence="2 3">C5-26</strain>
    </source>
</reference>